<dbReference type="Pfam" id="PF07261">
    <property type="entry name" value="DnaB_2"/>
    <property type="match status" value="1"/>
</dbReference>
<evidence type="ECO:0000256" key="1">
    <source>
        <dbReference type="ARBA" id="ARBA00093462"/>
    </source>
</evidence>
<dbReference type="STRING" id="1130080.SAMN04488113_10318"/>
<gene>
    <name evidence="5" type="ORF">SAMN04488113_10318</name>
</gene>
<feature type="domain" description="DnaB/C C-terminal" evidence="3">
    <location>
        <begin position="130"/>
        <end position="202"/>
    </location>
</feature>
<evidence type="ECO:0000313" key="6">
    <source>
        <dbReference type="Proteomes" id="UP000198564"/>
    </source>
</evidence>
<dbReference type="Gene3D" id="1.10.10.10">
    <property type="entry name" value="Winged helix-like DNA-binding domain superfamily/Winged helix DNA-binding domain"/>
    <property type="match status" value="1"/>
</dbReference>
<dbReference type="RefSeq" id="WP_091632597.1">
    <property type="nucleotide sequence ID" value="NZ_FNYW01000003.1"/>
</dbReference>
<evidence type="ECO:0000259" key="4">
    <source>
        <dbReference type="Pfam" id="PF21984"/>
    </source>
</evidence>
<dbReference type="InterPro" id="IPR036388">
    <property type="entry name" value="WH-like_DNA-bd_sf"/>
</dbReference>
<dbReference type="NCBIfam" id="TIGR01446">
    <property type="entry name" value="DnaD_dom"/>
    <property type="match status" value="1"/>
</dbReference>
<sequence length="238" mass="27958">MNKQLLFEWISSGTLSVPNYLLKHYKKIGLDNNDLVTLLQLLSLVENGQRFPDSQLLADRLDITREDAFKAIHQLITKKVLTIETKADEEGKTVDEFSFDLLYDKLSALLVQTKENEESEKEVLASKNIYQLFEQEFGRSLSAMEIQTLNMWIEEDKYKPELIEMALREAVLNQVYSLKYIDRILLSWEKKNIRTKEQVEKESKRFRKSQSNDNSKEKSDPNETPVPMYNWLKDKLDN</sequence>
<feature type="domain" description="DnaD N-terminal" evidence="4">
    <location>
        <begin position="17"/>
        <end position="117"/>
    </location>
</feature>
<name>A0A1H6RUT7_9LACT</name>
<dbReference type="InterPro" id="IPR034829">
    <property type="entry name" value="DnaD-like_sf"/>
</dbReference>
<protein>
    <submittedName>
        <fullName evidence="5">DNA replication protein</fullName>
    </submittedName>
</protein>
<dbReference type="PANTHER" id="PTHR37293">
    <property type="entry name" value="PHAGE REPLICATION PROTEIN-RELATED"/>
    <property type="match status" value="1"/>
</dbReference>
<evidence type="ECO:0000256" key="2">
    <source>
        <dbReference type="SAM" id="MobiDB-lite"/>
    </source>
</evidence>
<dbReference type="SUPFAM" id="SSF158499">
    <property type="entry name" value="DnaD domain-like"/>
    <property type="match status" value="1"/>
</dbReference>
<dbReference type="EMBL" id="FNYW01000003">
    <property type="protein sequence ID" value="SEI55305.1"/>
    <property type="molecule type" value="Genomic_DNA"/>
</dbReference>
<dbReference type="PANTHER" id="PTHR37293:SF6">
    <property type="entry name" value="DNA REPLICATION PROTEIN DNAD"/>
    <property type="match status" value="1"/>
</dbReference>
<dbReference type="Gene3D" id="1.10.10.630">
    <property type="entry name" value="DnaD domain-like"/>
    <property type="match status" value="1"/>
</dbReference>
<evidence type="ECO:0000259" key="3">
    <source>
        <dbReference type="Pfam" id="PF07261"/>
    </source>
</evidence>
<proteinExistence type="inferred from homology"/>
<reference evidence="6" key="1">
    <citation type="submission" date="2016-10" db="EMBL/GenBank/DDBJ databases">
        <authorList>
            <person name="Varghese N."/>
            <person name="Submissions S."/>
        </authorList>
    </citation>
    <scope>NUCLEOTIDE SEQUENCE [LARGE SCALE GENOMIC DNA]</scope>
    <source>
        <strain evidence="6">DSM 25751</strain>
    </source>
</reference>
<dbReference type="InterPro" id="IPR053162">
    <property type="entry name" value="DnaD"/>
</dbReference>
<evidence type="ECO:0000313" key="5">
    <source>
        <dbReference type="EMBL" id="SEI55305.1"/>
    </source>
</evidence>
<keyword evidence="6" id="KW-1185">Reference proteome</keyword>
<dbReference type="OrthoDB" id="9770238at2"/>
<dbReference type="Proteomes" id="UP000198564">
    <property type="component" value="Unassembled WGS sequence"/>
</dbReference>
<comment type="similarity">
    <text evidence="1">Belongs to the DnaB/DnaD family.</text>
</comment>
<dbReference type="InterPro" id="IPR006343">
    <property type="entry name" value="DnaB/C_C"/>
</dbReference>
<feature type="region of interest" description="Disordered" evidence="2">
    <location>
        <begin position="197"/>
        <end position="238"/>
    </location>
</feature>
<dbReference type="AlphaFoldDB" id="A0A1H6RUT7"/>
<dbReference type="InterPro" id="IPR053843">
    <property type="entry name" value="DnaD_N"/>
</dbReference>
<dbReference type="Pfam" id="PF21984">
    <property type="entry name" value="DnaD_N"/>
    <property type="match status" value="1"/>
</dbReference>
<organism evidence="5 6">
    <name type="scientific">Alkalibacterium gilvum</name>
    <dbReference type="NCBI Taxonomy" id="1130080"/>
    <lineage>
        <taxon>Bacteria</taxon>
        <taxon>Bacillati</taxon>
        <taxon>Bacillota</taxon>
        <taxon>Bacilli</taxon>
        <taxon>Lactobacillales</taxon>
        <taxon>Carnobacteriaceae</taxon>
        <taxon>Alkalibacterium</taxon>
    </lineage>
</organism>
<accession>A0A1H6RUT7</accession>